<feature type="domain" description="Ig-like" evidence="2">
    <location>
        <begin position="156"/>
        <end position="274"/>
    </location>
</feature>
<evidence type="ECO:0000256" key="1">
    <source>
        <dbReference type="SAM" id="SignalP"/>
    </source>
</evidence>
<dbReference type="PROSITE" id="PS51257">
    <property type="entry name" value="PROKAR_LIPOPROTEIN"/>
    <property type="match status" value="1"/>
</dbReference>
<feature type="domain" description="Ig-like" evidence="2">
    <location>
        <begin position="368"/>
        <end position="452"/>
    </location>
</feature>
<reference evidence="3" key="2">
    <citation type="submission" date="2020-02" db="EMBL/GenBank/DDBJ databases">
        <title>Flavobacterium profundi sp. nov., isolated from a deep-sea seamount.</title>
        <authorList>
            <person name="Zhang D.-C."/>
        </authorList>
    </citation>
    <scope>NUCLEOTIDE SEQUENCE</scope>
    <source>
        <strain evidence="3">EC11</strain>
    </source>
</reference>
<organism evidence="3 4">
    <name type="scientific">Flavobacterium jejuense</name>
    <dbReference type="NCBI Taxonomy" id="1544455"/>
    <lineage>
        <taxon>Bacteria</taxon>
        <taxon>Pseudomonadati</taxon>
        <taxon>Bacteroidota</taxon>
        <taxon>Flavobacteriia</taxon>
        <taxon>Flavobacteriales</taxon>
        <taxon>Flavobacteriaceae</taxon>
        <taxon>Flavobacterium</taxon>
    </lineage>
</organism>
<dbReference type="EMBL" id="VEVQ02000007">
    <property type="protein sequence ID" value="NHN26435.1"/>
    <property type="molecule type" value="Genomic_DNA"/>
</dbReference>
<reference evidence="3" key="1">
    <citation type="submission" date="2019-05" db="EMBL/GenBank/DDBJ databases">
        <authorList>
            <person name="Lianzixin W."/>
        </authorList>
    </citation>
    <scope>NUCLEOTIDE SEQUENCE</scope>
    <source>
        <strain evidence="3">EC11</strain>
    </source>
</reference>
<dbReference type="InterPro" id="IPR013783">
    <property type="entry name" value="Ig-like_fold"/>
</dbReference>
<dbReference type="Gene3D" id="2.60.40.10">
    <property type="entry name" value="Immunoglobulins"/>
    <property type="match status" value="1"/>
</dbReference>
<evidence type="ECO:0000259" key="2">
    <source>
        <dbReference type="PROSITE" id="PS50835"/>
    </source>
</evidence>
<protein>
    <submittedName>
        <fullName evidence="3">T9SS type B sorting domain-containing protein</fullName>
    </submittedName>
</protein>
<dbReference type="InterPro" id="IPR026341">
    <property type="entry name" value="T9SS_type_B"/>
</dbReference>
<name>A0ABX0IRG8_9FLAO</name>
<dbReference type="InterPro" id="IPR007110">
    <property type="entry name" value="Ig-like_dom"/>
</dbReference>
<feature type="signal peptide" evidence="1">
    <location>
        <begin position="1"/>
        <end position="20"/>
    </location>
</feature>
<sequence length="1194" mass="130640">MKSLQFTLIFSLLFSFSIFSQGGASSCAELAANPEAYQSCATNIPFSNSVGQNGENFNTSCIGEPLHGPTWFFIRIQNSGSLNLQISQTNLSGNGTDVDFVLWGPFNNLTNICSQLNTSTEVDCSWSSASIENINIPNGVSGELYVMLIDNYSNVPGNITVTQLPGGSGSTNCDFLSLTKITNTDGSDITQTDYCKPASKDLTATIDVTNFSGSASNLRFSYTWYKDGVQIGTPVVDSNSSTNTINVNETGTYRVETTAYDITNPGVVQDSDISIDLNFHVIPDISIQNSNSVCLNTSPILNTTVVNTALLNPIVDVLSYQWYLNTNPISGQTNSSFTPTQPGDYHVVVSNNSCNDIQSNTIRIIANPNITIQDNQTICEGDSYTITSNNANSSINSNATYEWFKDGNSTGITTASYTVNSSNQAVNTTSTYYLVTTEQGICINRSNTISVTLNALPVINTTPILFEQCDYIPSTLDGVAEINLTSLYDVITNTTPGLTLYYYEDIGLTTPINNPTNYINTSSPFNQSIYVKAVNENTTPNCTSLGTSIINLQVNPTNLSNYPDTTPVCPEVNETYGFVNFDMQRILIKNTYFPSSNVIISFHDNTSDASTGLNGLTNTSQIPVGVTTIYARIISATTASCQSVGTFNVTVNNPPLQTVMNNANICLLDSFLLNTKDAEALTGQNPSVVTSYFESFNNAVSNTSPINKNTVLPLTLGTKTYYIRLFDTVTQCISIINFDLNVFPNPTITQPNPIKHCGDGTTEFDLEVRINDITDGNTNYQVSFYETLTDLNNGNSIANPTNYTSTTTTIYINVVDLSNNNCNATTTLDLEVLTQPGALSNPSPLETCNDSGFEVFDITTSETEMAGATPVTDISYRYYIDLNDALNNNTNYISNPTQFTNTIASLQTIYVRLNSKTNRDSETNIACFRILELDLYVRPYPENHLSNTAYIICVDQETNTITPVEIKTLLNTTDYTFVWFTGYNAIAGNEINGQNSNSFITSTAGEYSVFVTNVSNVAICSSVFNFTTENSLVPNSVSSNPSELIAFGIDNTITGSALPLSNDYLYSIDGIYWQESPLFTNVLPGQYILNARNKFGCGEVSTSFIIADFPSFFTPNGDGFNDTWNIKGSEALEVVTIYIFDRYGKLLKQIAPDSIGWDGTFNGKQLPSDDYWFKLIYTKDNITKEYKSHFTLKR</sequence>
<dbReference type="PROSITE" id="PS50835">
    <property type="entry name" value="IG_LIKE"/>
    <property type="match status" value="2"/>
</dbReference>
<evidence type="ECO:0000313" key="3">
    <source>
        <dbReference type="EMBL" id="NHN26435.1"/>
    </source>
</evidence>
<dbReference type="Pfam" id="PF13585">
    <property type="entry name" value="CHU_C"/>
    <property type="match status" value="1"/>
</dbReference>
<accession>A0ABX0IRG8</accession>
<keyword evidence="1" id="KW-0732">Signal</keyword>
<dbReference type="Proteomes" id="UP000817854">
    <property type="component" value="Unassembled WGS sequence"/>
</dbReference>
<proteinExistence type="predicted"/>
<keyword evidence="4" id="KW-1185">Reference proteome</keyword>
<evidence type="ECO:0000313" key="4">
    <source>
        <dbReference type="Proteomes" id="UP000817854"/>
    </source>
</evidence>
<feature type="chain" id="PRO_5046089263" evidence="1">
    <location>
        <begin position="21"/>
        <end position="1194"/>
    </location>
</feature>
<dbReference type="RefSeq" id="WP_140962759.1">
    <property type="nucleotide sequence ID" value="NZ_VEVQ02000007.1"/>
</dbReference>
<dbReference type="NCBIfam" id="TIGR04131">
    <property type="entry name" value="Bac_Flav_CTERM"/>
    <property type="match status" value="1"/>
</dbReference>
<comment type="caution">
    <text evidence="3">The sequence shown here is derived from an EMBL/GenBank/DDBJ whole genome shotgun (WGS) entry which is preliminary data.</text>
</comment>
<gene>
    <name evidence="3" type="ORF">FIA58_012170</name>
</gene>